<name>A0A1G9DUQ4_9RHOB</name>
<dbReference type="STRING" id="525640.SAMN04487971_102227"/>
<dbReference type="SUPFAM" id="SSF51735">
    <property type="entry name" value="NAD(P)-binding Rossmann-fold domains"/>
    <property type="match status" value="1"/>
</dbReference>
<protein>
    <submittedName>
        <fullName evidence="4">1,5-anhydro-D-fructose reductase (1,5-anhydro-D-mannitol-forming)</fullName>
    </submittedName>
</protein>
<reference evidence="5" key="1">
    <citation type="submission" date="2016-10" db="EMBL/GenBank/DDBJ databases">
        <authorList>
            <person name="Varghese N."/>
            <person name="Submissions S."/>
        </authorList>
    </citation>
    <scope>NUCLEOTIDE SEQUENCE [LARGE SCALE GENOMIC DNA]</scope>
    <source>
        <strain evidence="5">CGMCC 1.7655</strain>
    </source>
</reference>
<dbReference type="InterPro" id="IPR050463">
    <property type="entry name" value="Gfo/Idh/MocA_oxidrdct_glycsds"/>
</dbReference>
<feature type="domain" description="GFO/IDH/MocA-like oxidoreductase" evidence="3">
    <location>
        <begin position="127"/>
        <end position="246"/>
    </location>
</feature>
<evidence type="ECO:0000259" key="2">
    <source>
        <dbReference type="Pfam" id="PF01408"/>
    </source>
</evidence>
<dbReference type="Gene3D" id="3.30.360.10">
    <property type="entry name" value="Dihydrodipicolinate Reductase, domain 2"/>
    <property type="match status" value="1"/>
</dbReference>
<sequence>MRWGLIGASNIAATQMIDAIRASGGEIASVLSGDSRRGQDFAARHGIAASTTELNSLLDGVDAVYISTTNEKHFPQAMAAISAGKHVLCEKPLAMNVADAVTMVAAARQAGLVFGTNHHLRNAGSHLAIRDAIRAGRIGRVQSVRVFHAVQLPAHLQGWRVDNPAAGGGVIPDIVVHDADTVRFHLDENPAEVVAMTADAGLGAGVEDNVMSIWSMPSGAQVMAHESFTHGFAGTGIEIHGTEGSIFARNVMTGRPVGEVTLVTQTGTEAIPFEDHNLYHRSVRLFTEAAQGRGRPAADGEDGVRSLAVALAVAEAARTGRRIPVDYGGI</sequence>
<evidence type="ECO:0000313" key="5">
    <source>
        <dbReference type="Proteomes" id="UP000199555"/>
    </source>
</evidence>
<dbReference type="PANTHER" id="PTHR43818">
    <property type="entry name" value="BCDNA.GH03377"/>
    <property type="match status" value="1"/>
</dbReference>
<dbReference type="EMBL" id="FNGE01000002">
    <property type="protein sequence ID" value="SDK67611.1"/>
    <property type="molecule type" value="Genomic_DNA"/>
</dbReference>
<dbReference type="OrthoDB" id="9815825at2"/>
<dbReference type="PANTHER" id="PTHR43818:SF11">
    <property type="entry name" value="BCDNA.GH03377"/>
    <property type="match status" value="1"/>
</dbReference>
<dbReference type="GO" id="GO:0016491">
    <property type="term" value="F:oxidoreductase activity"/>
    <property type="evidence" value="ECO:0007669"/>
    <property type="project" value="UniProtKB-KW"/>
</dbReference>
<evidence type="ECO:0000259" key="3">
    <source>
        <dbReference type="Pfam" id="PF22725"/>
    </source>
</evidence>
<proteinExistence type="predicted"/>
<dbReference type="RefSeq" id="WP_090752579.1">
    <property type="nucleotide sequence ID" value="NZ_FNGE01000002.1"/>
</dbReference>
<dbReference type="Pfam" id="PF01408">
    <property type="entry name" value="GFO_IDH_MocA"/>
    <property type="match status" value="1"/>
</dbReference>
<dbReference type="Proteomes" id="UP000199555">
    <property type="component" value="Unassembled WGS sequence"/>
</dbReference>
<keyword evidence="5" id="KW-1185">Reference proteome</keyword>
<accession>A0A1G9DUQ4</accession>
<feature type="domain" description="Gfo/Idh/MocA-like oxidoreductase N-terminal" evidence="2">
    <location>
        <begin position="1"/>
        <end position="118"/>
    </location>
</feature>
<dbReference type="SUPFAM" id="SSF55347">
    <property type="entry name" value="Glyceraldehyde-3-phosphate dehydrogenase-like, C-terminal domain"/>
    <property type="match status" value="1"/>
</dbReference>
<evidence type="ECO:0000256" key="1">
    <source>
        <dbReference type="ARBA" id="ARBA00023002"/>
    </source>
</evidence>
<dbReference type="InterPro" id="IPR055170">
    <property type="entry name" value="GFO_IDH_MocA-like_dom"/>
</dbReference>
<dbReference type="AlphaFoldDB" id="A0A1G9DUQ4"/>
<organism evidence="4 5">
    <name type="scientific">Paracoccus chinensis</name>
    <dbReference type="NCBI Taxonomy" id="525640"/>
    <lineage>
        <taxon>Bacteria</taxon>
        <taxon>Pseudomonadati</taxon>
        <taxon>Pseudomonadota</taxon>
        <taxon>Alphaproteobacteria</taxon>
        <taxon>Rhodobacterales</taxon>
        <taxon>Paracoccaceae</taxon>
        <taxon>Paracoccus</taxon>
    </lineage>
</organism>
<keyword evidence="1" id="KW-0560">Oxidoreductase</keyword>
<dbReference type="GO" id="GO:0000166">
    <property type="term" value="F:nucleotide binding"/>
    <property type="evidence" value="ECO:0007669"/>
    <property type="project" value="InterPro"/>
</dbReference>
<dbReference type="InterPro" id="IPR036291">
    <property type="entry name" value="NAD(P)-bd_dom_sf"/>
</dbReference>
<evidence type="ECO:0000313" key="4">
    <source>
        <dbReference type="EMBL" id="SDK67611.1"/>
    </source>
</evidence>
<gene>
    <name evidence="4" type="ORF">SAMN04487971_102227</name>
</gene>
<dbReference type="Pfam" id="PF22725">
    <property type="entry name" value="GFO_IDH_MocA_C3"/>
    <property type="match status" value="1"/>
</dbReference>
<dbReference type="Gene3D" id="3.40.50.720">
    <property type="entry name" value="NAD(P)-binding Rossmann-like Domain"/>
    <property type="match status" value="1"/>
</dbReference>
<dbReference type="InterPro" id="IPR000683">
    <property type="entry name" value="Gfo/Idh/MocA-like_OxRdtase_N"/>
</dbReference>